<comment type="caution">
    <text evidence="2">The sequence shown here is derived from an EMBL/GenBank/DDBJ whole genome shotgun (WGS) entry which is preliminary data.</text>
</comment>
<accession>A0A816EJI9</accession>
<dbReference type="Proteomes" id="UP000677228">
    <property type="component" value="Unassembled WGS sequence"/>
</dbReference>
<evidence type="ECO:0000313" key="4">
    <source>
        <dbReference type="EMBL" id="CAF4567678.1"/>
    </source>
</evidence>
<dbReference type="AlphaFoldDB" id="A0A816EJI9"/>
<evidence type="ECO:0000313" key="2">
    <source>
        <dbReference type="EMBL" id="CAF1646842.1"/>
    </source>
</evidence>
<dbReference type="EMBL" id="CAJOBA010032781">
    <property type="protein sequence ID" value="CAF3964572.1"/>
    <property type="molecule type" value="Genomic_DNA"/>
</dbReference>
<dbReference type="EMBL" id="CAJOBC010119530">
    <property type="protein sequence ID" value="CAF4567678.1"/>
    <property type="molecule type" value="Genomic_DNA"/>
</dbReference>
<dbReference type="Proteomes" id="UP000663829">
    <property type="component" value="Unassembled WGS sequence"/>
</dbReference>
<reference evidence="2" key="1">
    <citation type="submission" date="2021-02" db="EMBL/GenBank/DDBJ databases">
        <authorList>
            <person name="Nowell W R."/>
        </authorList>
    </citation>
    <scope>NUCLEOTIDE SEQUENCE</scope>
</reference>
<name>A0A816EJI9_9BILA</name>
<keyword evidence="5" id="KW-1185">Reference proteome</keyword>
<dbReference type="EMBL" id="CAJNOK010012046">
    <property type="protein sequence ID" value="CAF1154588.1"/>
    <property type="molecule type" value="Genomic_DNA"/>
</dbReference>
<dbReference type="Proteomes" id="UP000682733">
    <property type="component" value="Unassembled WGS sequence"/>
</dbReference>
<evidence type="ECO:0000313" key="5">
    <source>
        <dbReference type="Proteomes" id="UP000663829"/>
    </source>
</evidence>
<proteinExistence type="predicted"/>
<organism evidence="2 5">
    <name type="scientific">Didymodactylos carnosus</name>
    <dbReference type="NCBI Taxonomy" id="1234261"/>
    <lineage>
        <taxon>Eukaryota</taxon>
        <taxon>Metazoa</taxon>
        <taxon>Spiralia</taxon>
        <taxon>Gnathifera</taxon>
        <taxon>Rotifera</taxon>
        <taxon>Eurotatoria</taxon>
        <taxon>Bdelloidea</taxon>
        <taxon>Philodinida</taxon>
        <taxon>Philodinidae</taxon>
        <taxon>Didymodactylos</taxon>
    </lineage>
</organism>
<evidence type="ECO:0000313" key="1">
    <source>
        <dbReference type="EMBL" id="CAF1154588.1"/>
    </source>
</evidence>
<protein>
    <submittedName>
        <fullName evidence="2">Uncharacterized protein</fullName>
    </submittedName>
</protein>
<gene>
    <name evidence="2" type="ORF">GPM918_LOCUS45277</name>
    <name evidence="1" type="ORF">OVA965_LOCUS21779</name>
    <name evidence="4" type="ORF">SRO942_LOCUS47640</name>
    <name evidence="3" type="ORF">TMI583_LOCUS22486</name>
</gene>
<dbReference type="EMBL" id="CAJNOQ010049671">
    <property type="protein sequence ID" value="CAF1646842.1"/>
    <property type="molecule type" value="Genomic_DNA"/>
</dbReference>
<feature type="non-terminal residue" evidence="2">
    <location>
        <position position="51"/>
    </location>
</feature>
<evidence type="ECO:0000313" key="3">
    <source>
        <dbReference type="EMBL" id="CAF3964572.1"/>
    </source>
</evidence>
<dbReference type="Proteomes" id="UP000681722">
    <property type="component" value="Unassembled WGS sequence"/>
</dbReference>
<sequence length="51" mass="5403">MPGHQLLRDSVVLGLAGGNDRIDRTALIATIGQIVPVSEIDSIENLGNFSE</sequence>